<dbReference type="EMBL" id="MK072418">
    <property type="protein sequence ID" value="AYV84724.1"/>
    <property type="molecule type" value="Genomic_DNA"/>
</dbReference>
<protein>
    <submittedName>
        <fullName evidence="1">Uncharacterized protein</fullName>
    </submittedName>
</protein>
<gene>
    <name evidence="1" type="ORF">Hyperionvirus36_1</name>
</gene>
<proteinExistence type="predicted"/>
<name>A0A3G5ADM9_9VIRU</name>
<evidence type="ECO:0000313" key="1">
    <source>
        <dbReference type="EMBL" id="AYV84724.1"/>
    </source>
</evidence>
<reference evidence="1" key="1">
    <citation type="submission" date="2018-10" db="EMBL/GenBank/DDBJ databases">
        <title>Hidden diversity of soil giant viruses.</title>
        <authorList>
            <person name="Schulz F."/>
            <person name="Alteio L."/>
            <person name="Goudeau D."/>
            <person name="Ryan E.M."/>
            <person name="Malmstrom R.R."/>
            <person name="Blanchard J."/>
            <person name="Woyke T."/>
        </authorList>
    </citation>
    <scope>NUCLEOTIDE SEQUENCE</scope>
    <source>
        <strain evidence="1">HYV1</strain>
    </source>
</reference>
<sequence>MFPYSGYNLNNEISSEVCKYDNIIAIAASIIHLEGENIDLIVSG</sequence>
<organism evidence="1">
    <name type="scientific">Hyperionvirus sp</name>
    <dbReference type="NCBI Taxonomy" id="2487770"/>
    <lineage>
        <taxon>Viruses</taxon>
        <taxon>Varidnaviria</taxon>
        <taxon>Bamfordvirae</taxon>
        <taxon>Nucleocytoviricota</taxon>
        <taxon>Megaviricetes</taxon>
        <taxon>Imitervirales</taxon>
        <taxon>Mimiviridae</taxon>
        <taxon>Klosneuvirinae</taxon>
    </lineage>
</organism>
<accession>A0A3G5ADM9</accession>